<reference evidence="6 7" key="1">
    <citation type="submission" date="2015-06" db="EMBL/GenBank/DDBJ databases">
        <title>Draft genome sequence of an Alphaproteobacteria species associated to the Mediterranean sponge Oscarella lobularis.</title>
        <authorList>
            <person name="Jourda C."/>
            <person name="Santini S."/>
            <person name="Claverie J.-M."/>
        </authorList>
    </citation>
    <scope>NUCLEOTIDE SEQUENCE [LARGE SCALE GENOMIC DNA]</scope>
    <source>
        <strain evidence="6">IGS</strain>
    </source>
</reference>
<dbReference type="Gene3D" id="3.40.309.10">
    <property type="entry name" value="Aldehyde Dehydrogenase, Chain A, domain 2"/>
    <property type="match status" value="1"/>
</dbReference>
<evidence type="ECO:0000256" key="1">
    <source>
        <dbReference type="ARBA" id="ARBA00009986"/>
    </source>
</evidence>
<dbReference type="InterPro" id="IPR016161">
    <property type="entry name" value="Ald_DH/histidinol_DH"/>
</dbReference>
<dbReference type="RefSeq" id="WP_049642887.1">
    <property type="nucleotide sequence ID" value="NZ_LFTY01000002.1"/>
</dbReference>
<dbReference type="EMBL" id="LFTY01000002">
    <property type="protein sequence ID" value="KMW57108.1"/>
    <property type="molecule type" value="Genomic_DNA"/>
</dbReference>
<evidence type="ECO:0000313" key="6">
    <source>
        <dbReference type="EMBL" id="KMW57108.1"/>
    </source>
</evidence>
<comment type="similarity">
    <text evidence="1 4">Belongs to the aldehyde dehydrogenase family.</text>
</comment>
<protein>
    <submittedName>
        <fullName evidence="6">Aldehyde dehydrogenase</fullName>
        <ecNumber evidence="6">1.2.1.3</ecNumber>
    </submittedName>
</protein>
<dbReference type="GO" id="GO:0004029">
    <property type="term" value="F:aldehyde dehydrogenase (NAD+) activity"/>
    <property type="evidence" value="ECO:0007669"/>
    <property type="project" value="UniProtKB-EC"/>
</dbReference>
<dbReference type="FunFam" id="3.40.605.10:FF:000007">
    <property type="entry name" value="NAD/NADP-dependent betaine aldehyde dehydrogenase"/>
    <property type="match status" value="1"/>
</dbReference>
<evidence type="ECO:0000256" key="4">
    <source>
        <dbReference type="RuleBase" id="RU003345"/>
    </source>
</evidence>
<feature type="domain" description="Aldehyde dehydrogenase" evidence="5">
    <location>
        <begin position="18"/>
        <end position="472"/>
    </location>
</feature>
<dbReference type="PANTHER" id="PTHR42804:SF1">
    <property type="entry name" value="ALDEHYDE DEHYDROGENASE-RELATED"/>
    <property type="match status" value="1"/>
</dbReference>
<dbReference type="Proteomes" id="UP000037178">
    <property type="component" value="Unassembled WGS sequence"/>
</dbReference>
<dbReference type="PANTHER" id="PTHR42804">
    <property type="entry name" value="ALDEHYDE DEHYDROGENASE"/>
    <property type="match status" value="1"/>
</dbReference>
<accession>A0A0J9GU81</accession>
<dbReference type="STRING" id="1675527.AIOL_002067"/>
<dbReference type="OrthoDB" id="9812625at2"/>
<evidence type="ECO:0000256" key="2">
    <source>
        <dbReference type="ARBA" id="ARBA00023002"/>
    </source>
</evidence>
<dbReference type="CDD" id="cd07138">
    <property type="entry name" value="ALDH_CddD_SSP0762"/>
    <property type="match status" value="1"/>
</dbReference>
<organism evidence="6 7">
    <name type="scientific">Candidatus Rhodobacter oscarellae</name>
    <dbReference type="NCBI Taxonomy" id="1675527"/>
    <lineage>
        <taxon>Bacteria</taxon>
        <taxon>Pseudomonadati</taxon>
        <taxon>Pseudomonadota</taxon>
        <taxon>Alphaproteobacteria</taxon>
        <taxon>Rhodobacterales</taxon>
        <taxon>Rhodobacter group</taxon>
        <taxon>Rhodobacter</taxon>
    </lineage>
</organism>
<dbReference type="EC" id="1.2.1.3" evidence="6"/>
<keyword evidence="7" id="KW-1185">Reference proteome</keyword>
<keyword evidence="2 4" id="KW-0560">Oxidoreductase</keyword>
<evidence type="ECO:0000313" key="7">
    <source>
        <dbReference type="Proteomes" id="UP000037178"/>
    </source>
</evidence>
<dbReference type="PATRIC" id="fig|1675527.3.peg.2174"/>
<proteinExistence type="inferred from homology"/>
<dbReference type="InterPro" id="IPR016162">
    <property type="entry name" value="Ald_DH_N"/>
</dbReference>
<dbReference type="AlphaFoldDB" id="A0A0J9GU81"/>
<dbReference type="InterPro" id="IPR016163">
    <property type="entry name" value="Ald_DH_C"/>
</dbReference>
<name>A0A0J9GU81_9RHOB</name>
<dbReference type="PROSITE" id="PS00687">
    <property type="entry name" value="ALDEHYDE_DEHYDR_GLU"/>
    <property type="match status" value="1"/>
</dbReference>
<sequence>MTRLPRYEKIFRNGDWVVPSATEFATLINPADGSVSGQAVRAGVEDLDRAVAAAKAAFPARSQVSVADRVAYLQAFATEYEKHVDRLERAVMTDIGAPIGVAKMMHAGIGIEVIRSIIGALQSFEFDTRQGSTLVTREPVGVVGLIAPWNGPAVMFCGKVCSAIAAGCTIVFKPAELATHSAMVLAEALVAAGLPDGVFNLVLGKGSVVGEAMSTHPDIDYISFTGSTQVGTGIGQKAAAQAKKVGLELGGKSAFIVLPEVDINKAATDAVMACMLNSGQICAAGTRTLVPADIYEEFTQAMAAALSTLKVGLPESDAFIGPVASQHQWDTVQSYIRIGIDEGARLVAGGPGKPEGLEAGSFVKPTMFADVTNDMRIAREEIFGPVATIIAYDTVEQAVEIANDSPYGLSGYVYGSDHALALSVARRLRTGTVRVNALDQDPSAPWGGYKQSGIGREAGAWGIEDMLEVKSINNYFAADAA</sequence>
<feature type="active site" evidence="3">
    <location>
        <position position="248"/>
    </location>
</feature>
<dbReference type="InterPro" id="IPR015590">
    <property type="entry name" value="Aldehyde_DH_dom"/>
</dbReference>
<evidence type="ECO:0000256" key="3">
    <source>
        <dbReference type="PROSITE-ProRule" id="PRU10007"/>
    </source>
</evidence>
<dbReference type="FunFam" id="3.40.309.10:FF:000012">
    <property type="entry name" value="Betaine aldehyde dehydrogenase"/>
    <property type="match status" value="1"/>
</dbReference>
<evidence type="ECO:0000259" key="5">
    <source>
        <dbReference type="Pfam" id="PF00171"/>
    </source>
</evidence>
<dbReference type="Gene3D" id="3.40.605.10">
    <property type="entry name" value="Aldehyde Dehydrogenase, Chain A, domain 1"/>
    <property type="match status" value="1"/>
</dbReference>
<gene>
    <name evidence="6" type="ORF">AIOL_002067</name>
</gene>
<dbReference type="InterPro" id="IPR029510">
    <property type="entry name" value="Ald_DH_CS_GLU"/>
</dbReference>
<comment type="caution">
    <text evidence="6">The sequence shown here is derived from an EMBL/GenBank/DDBJ whole genome shotgun (WGS) entry which is preliminary data.</text>
</comment>
<dbReference type="SUPFAM" id="SSF53720">
    <property type="entry name" value="ALDH-like"/>
    <property type="match status" value="1"/>
</dbReference>
<dbReference type="Pfam" id="PF00171">
    <property type="entry name" value="Aldedh"/>
    <property type="match status" value="1"/>
</dbReference>